<evidence type="ECO:0000313" key="2">
    <source>
        <dbReference type="EMBL" id="KAE9407053.1"/>
    </source>
</evidence>
<dbReference type="AlphaFoldDB" id="A0A6A4IB57"/>
<dbReference type="Proteomes" id="UP000799118">
    <property type="component" value="Unassembled WGS sequence"/>
</dbReference>
<keyword evidence="3" id="KW-1185">Reference proteome</keyword>
<dbReference type="EMBL" id="ML769398">
    <property type="protein sequence ID" value="KAE9407053.1"/>
    <property type="molecule type" value="Genomic_DNA"/>
</dbReference>
<gene>
    <name evidence="2" type="ORF">BT96DRAFT_174641</name>
</gene>
<dbReference type="OrthoDB" id="2908397at2759"/>
<proteinExistence type="predicted"/>
<evidence type="ECO:0000256" key="1">
    <source>
        <dbReference type="SAM" id="MobiDB-lite"/>
    </source>
</evidence>
<feature type="region of interest" description="Disordered" evidence="1">
    <location>
        <begin position="40"/>
        <end position="61"/>
    </location>
</feature>
<protein>
    <submittedName>
        <fullName evidence="2">Uncharacterized protein</fullName>
    </submittedName>
</protein>
<reference evidence="2" key="1">
    <citation type="journal article" date="2019" name="Environ. Microbiol.">
        <title>Fungal ecological strategies reflected in gene transcription - a case study of two litter decomposers.</title>
        <authorList>
            <person name="Barbi F."/>
            <person name="Kohler A."/>
            <person name="Barry K."/>
            <person name="Baskaran P."/>
            <person name="Daum C."/>
            <person name="Fauchery L."/>
            <person name="Ihrmark K."/>
            <person name="Kuo A."/>
            <person name="LaButti K."/>
            <person name="Lipzen A."/>
            <person name="Morin E."/>
            <person name="Grigoriev I.V."/>
            <person name="Henrissat B."/>
            <person name="Lindahl B."/>
            <person name="Martin F."/>
        </authorList>
    </citation>
    <scope>NUCLEOTIDE SEQUENCE</scope>
    <source>
        <strain evidence="2">JB14</strain>
    </source>
</reference>
<organism evidence="2 3">
    <name type="scientific">Gymnopus androsaceus JB14</name>
    <dbReference type="NCBI Taxonomy" id="1447944"/>
    <lineage>
        <taxon>Eukaryota</taxon>
        <taxon>Fungi</taxon>
        <taxon>Dikarya</taxon>
        <taxon>Basidiomycota</taxon>
        <taxon>Agaricomycotina</taxon>
        <taxon>Agaricomycetes</taxon>
        <taxon>Agaricomycetidae</taxon>
        <taxon>Agaricales</taxon>
        <taxon>Marasmiineae</taxon>
        <taxon>Omphalotaceae</taxon>
        <taxon>Gymnopus</taxon>
    </lineage>
</organism>
<name>A0A6A4IB57_9AGAR</name>
<evidence type="ECO:0000313" key="3">
    <source>
        <dbReference type="Proteomes" id="UP000799118"/>
    </source>
</evidence>
<accession>A0A6A4IB57</accession>
<sequence>MVVDRRPTRSYQAGCLIDGPCEGGFVSIDVNMITMSPTDEEAGQYHRSGRGSKEWVHYPDPSTAPKPRTNYGYYKSVVDFGPENRNKMWNLLTAMRTSLAGDPRPAFLILARKDYKFSIPPGYFPKDIDWTKECEPSLLVKISDYKIPANGRLAFQDMLEDAPFEDVLFSLSSSRTPRAPPSNFNMFTFNGDGIYPVQIIKNDEGVVICVKVHFHSR</sequence>